<reference evidence="1 2" key="1">
    <citation type="submission" date="2016-10" db="EMBL/GenBank/DDBJ databases">
        <authorList>
            <person name="Varghese N."/>
            <person name="Submissions S."/>
        </authorList>
    </citation>
    <scope>NUCLEOTIDE SEQUENCE [LARGE SCALE GENOMIC DNA]</scope>
    <source>
        <strain evidence="1 2">DSM 25353</strain>
    </source>
</reference>
<keyword evidence="2" id="KW-1185">Reference proteome</keyword>
<accession>A0A8X8LFR8</accession>
<name>A0A8X8LFR8_9BACT</name>
<sequence length="311" mass="34650">MKIKIFSAVILLLVVTGKTWGQQLDKEKLSGIKSLAFAYCWGVPDITIFNSTKIDVKKYGFDQQPFYDFLEKKVVEKMNAANIKLIPFSESQPVYSSMIKMVTALSEIQGKPAPTQEQINQLNNQMEQLQKLQQMVNMKMGGRGSGLVTGNSNAISSSNTSVALAPAIDKNGQEKPGAVIADYYSDEALKVYARMAKDMNVDAFMIIHVSVYFSSETEDGKTLGGFSNMFHKEPPHAIVKLDFRIYDAEEKPIVLFKNKDAIRGYSKEALASFKSSFGHFEWNNGEAEKIEYDAMEQAVNNIAAKIDKGSF</sequence>
<dbReference type="EMBL" id="FNNO01000010">
    <property type="protein sequence ID" value="SDX19286.1"/>
    <property type="molecule type" value="Genomic_DNA"/>
</dbReference>
<organism evidence="1 2">
    <name type="scientific">Hydrobacter penzbergensis</name>
    <dbReference type="NCBI Taxonomy" id="1235997"/>
    <lineage>
        <taxon>Bacteria</taxon>
        <taxon>Pseudomonadati</taxon>
        <taxon>Bacteroidota</taxon>
        <taxon>Chitinophagia</taxon>
        <taxon>Chitinophagales</taxon>
        <taxon>Chitinophagaceae</taxon>
        <taxon>Hydrobacter</taxon>
    </lineage>
</organism>
<dbReference type="Proteomes" id="UP000198711">
    <property type="component" value="Unassembled WGS sequence"/>
</dbReference>
<evidence type="ECO:0000313" key="1">
    <source>
        <dbReference type="EMBL" id="SDX19286.1"/>
    </source>
</evidence>
<dbReference type="AlphaFoldDB" id="A0A8X8LFR8"/>
<dbReference type="RefSeq" id="WP_092724363.1">
    <property type="nucleotide sequence ID" value="NZ_FNNO01000010.1"/>
</dbReference>
<protein>
    <submittedName>
        <fullName evidence="1">Uncharacterized protein</fullName>
    </submittedName>
</protein>
<comment type="caution">
    <text evidence="1">The sequence shown here is derived from an EMBL/GenBank/DDBJ whole genome shotgun (WGS) entry which is preliminary data.</text>
</comment>
<proteinExistence type="predicted"/>
<gene>
    <name evidence="1" type="ORF">SAMN05444410_110104</name>
</gene>
<evidence type="ECO:0000313" key="2">
    <source>
        <dbReference type="Proteomes" id="UP000198711"/>
    </source>
</evidence>